<evidence type="ECO:0000256" key="1">
    <source>
        <dbReference type="ARBA" id="ARBA00001966"/>
    </source>
</evidence>
<evidence type="ECO:0000256" key="2">
    <source>
        <dbReference type="ARBA" id="ARBA00004742"/>
    </source>
</evidence>
<reference evidence="14" key="1">
    <citation type="submission" date="2016-07" db="EMBL/GenBank/DDBJ databases">
        <authorList>
            <person name="Florea S."/>
            <person name="Webb J.S."/>
            <person name="Jaromczyk J."/>
            <person name="Schardl C.L."/>
        </authorList>
    </citation>
    <scope>NUCLEOTIDE SEQUENCE [LARGE SCALE GENOMIC DNA]</scope>
    <source>
        <strain evidence="14">Z6</strain>
    </source>
</reference>
<keyword evidence="14" id="KW-1185">Reference proteome</keyword>
<evidence type="ECO:0000259" key="12">
    <source>
        <dbReference type="Pfam" id="PF03313"/>
    </source>
</evidence>
<feature type="domain" description="Serine dehydratase-like alpha subunit" evidence="12">
    <location>
        <begin position="16"/>
        <end position="277"/>
    </location>
</feature>
<dbReference type="GO" id="GO:0051539">
    <property type="term" value="F:4 iron, 4 sulfur cluster binding"/>
    <property type="evidence" value="ECO:0007669"/>
    <property type="project" value="UniProtKB-UniRule"/>
</dbReference>
<evidence type="ECO:0000256" key="5">
    <source>
        <dbReference type="ARBA" id="ARBA00022485"/>
    </source>
</evidence>
<dbReference type="InterPro" id="IPR036148">
    <property type="entry name" value="MmgE/PrpD_sf"/>
</dbReference>
<comment type="pathway">
    <text evidence="2">Carbohydrate biosynthesis; gluconeogenesis.</text>
</comment>
<dbReference type="GO" id="GO:0046872">
    <property type="term" value="F:metal ion binding"/>
    <property type="evidence" value="ECO:0007669"/>
    <property type="project" value="UniProtKB-KW"/>
</dbReference>
<keyword evidence="8 11" id="KW-0411">Iron-sulfur</keyword>
<name>A0A1C0A818_9FIRM</name>
<comment type="cofactor">
    <cofactor evidence="1 11">
        <name>[4Fe-4S] cluster</name>
        <dbReference type="ChEBI" id="CHEBI:49883"/>
    </cofactor>
</comment>
<dbReference type="OrthoDB" id="9805537at2"/>
<dbReference type="Pfam" id="PF03313">
    <property type="entry name" value="SDH_alpha"/>
    <property type="match status" value="1"/>
</dbReference>
<evidence type="ECO:0000256" key="11">
    <source>
        <dbReference type="RuleBase" id="RU366059"/>
    </source>
</evidence>
<evidence type="ECO:0000256" key="7">
    <source>
        <dbReference type="ARBA" id="ARBA00023004"/>
    </source>
</evidence>
<evidence type="ECO:0000256" key="8">
    <source>
        <dbReference type="ARBA" id="ARBA00023014"/>
    </source>
</evidence>
<keyword evidence="4 11" id="KW-0312">Gluconeogenesis</keyword>
<evidence type="ECO:0000313" key="14">
    <source>
        <dbReference type="Proteomes" id="UP000093514"/>
    </source>
</evidence>
<comment type="catalytic activity">
    <reaction evidence="10 11">
        <text>L-serine = pyruvate + NH4(+)</text>
        <dbReference type="Rhea" id="RHEA:19169"/>
        <dbReference type="ChEBI" id="CHEBI:15361"/>
        <dbReference type="ChEBI" id="CHEBI:28938"/>
        <dbReference type="ChEBI" id="CHEBI:33384"/>
        <dbReference type="EC" id="4.3.1.17"/>
    </reaction>
</comment>
<dbReference type="InterPro" id="IPR004642">
    <property type="entry name" value="Ser_deHydtase_asu"/>
</dbReference>
<dbReference type="InterPro" id="IPR005130">
    <property type="entry name" value="Ser_deHydtase-like_asu"/>
</dbReference>
<keyword evidence="9 11" id="KW-0456">Lyase</keyword>
<accession>A0A1C0A818</accession>
<protein>
    <recommendedName>
        <fullName evidence="11">L-serine dehydratase</fullName>
        <ecNumber evidence="11">4.3.1.17</ecNumber>
    </recommendedName>
</protein>
<keyword evidence="6 11" id="KW-0479">Metal-binding</keyword>
<dbReference type="PANTHER" id="PTHR30182:SF1">
    <property type="entry name" value="L-SERINE DEHYDRATASE 1"/>
    <property type="match status" value="1"/>
</dbReference>
<proteinExistence type="inferred from homology"/>
<evidence type="ECO:0000256" key="6">
    <source>
        <dbReference type="ARBA" id="ARBA00022723"/>
    </source>
</evidence>
<dbReference type="EMBL" id="LWDV01000009">
    <property type="protein sequence ID" value="OCL26396.1"/>
    <property type="molecule type" value="Genomic_DNA"/>
</dbReference>
<dbReference type="RefSeq" id="WP_068718184.1">
    <property type="nucleotide sequence ID" value="NZ_LWDV01000009.1"/>
</dbReference>
<dbReference type="InterPro" id="IPR051318">
    <property type="entry name" value="Fe-S_L-Ser"/>
</dbReference>
<dbReference type="NCBIfam" id="TIGR00718">
    <property type="entry name" value="sda_alpha"/>
    <property type="match status" value="1"/>
</dbReference>
<dbReference type="AlphaFoldDB" id="A0A1C0A818"/>
<evidence type="ECO:0000256" key="10">
    <source>
        <dbReference type="ARBA" id="ARBA00049406"/>
    </source>
</evidence>
<dbReference type="PANTHER" id="PTHR30182">
    <property type="entry name" value="L-SERINE DEHYDRATASE"/>
    <property type="match status" value="1"/>
</dbReference>
<gene>
    <name evidence="13" type="ORF">U472_10360</name>
</gene>
<dbReference type="GO" id="GO:0003941">
    <property type="term" value="F:L-serine ammonia-lyase activity"/>
    <property type="evidence" value="ECO:0007669"/>
    <property type="project" value="UniProtKB-UniRule"/>
</dbReference>
<dbReference type="Proteomes" id="UP000093514">
    <property type="component" value="Unassembled WGS sequence"/>
</dbReference>
<dbReference type="SUPFAM" id="SSF103378">
    <property type="entry name" value="2-methylcitrate dehydratase PrpD"/>
    <property type="match status" value="1"/>
</dbReference>
<organism evidence="13 14">
    <name type="scientific">Orenia metallireducens</name>
    <dbReference type="NCBI Taxonomy" id="1413210"/>
    <lineage>
        <taxon>Bacteria</taxon>
        <taxon>Bacillati</taxon>
        <taxon>Bacillota</taxon>
        <taxon>Clostridia</taxon>
        <taxon>Halanaerobiales</taxon>
        <taxon>Halobacteroidaceae</taxon>
        <taxon>Orenia</taxon>
    </lineage>
</organism>
<evidence type="ECO:0000256" key="3">
    <source>
        <dbReference type="ARBA" id="ARBA00008636"/>
    </source>
</evidence>
<dbReference type="EC" id="4.3.1.17" evidence="11"/>
<evidence type="ECO:0000256" key="9">
    <source>
        <dbReference type="ARBA" id="ARBA00023239"/>
    </source>
</evidence>
<comment type="similarity">
    <text evidence="3 11">Belongs to the iron-sulfur dependent L-serine dehydratase family.</text>
</comment>
<reference evidence="13 14" key="2">
    <citation type="submission" date="2016-08" db="EMBL/GenBank/DDBJ databases">
        <title>Orenia metallireducens sp. nov. strain Z6, a Novel Metal-reducing Firmicute from the Deep Subsurface.</title>
        <authorList>
            <person name="Maxim B.I."/>
            <person name="Kenneth K."/>
            <person name="Flynn T.M."/>
            <person name="Oloughlin E.J."/>
            <person name="Locke R.A."/>
            <person name="Weber J.R."/>
            <person name="Egan S.M."/>
            <person name="Mackie R.I."/>
            <person name="Cann I.K."/>
        </authorList>
    </citation>
    <scope>NUCLEOTIDE SEQUENCE [LARGE SCALE GENOMIC DNA]</scope>
    <source>
        <strain evidence="13 14">Z6</strain>
    </source>
</reference>
<sequence length="292" mass="29866">MYNFKTLSELVELAKKENLSIVDIIIEREKGLTNKSEDEIRAKMGKALEVMREAIDTGLTENIKSTSGLSGGDAKLLVDAQRKGNTVTGMVLSSAISKAIAVAEVNAAMGRIVAVPTAGSCGILPGALLAVAEAKDLTDEVIIDGLFVASGIGLIIDKQATVSGAEGGCQAECGSAAAMAAGAIVYMLGGNEEQVLDAVAIALKNILGLICDPVGGLVEVPCIKRNAGGASNALTAAELALAGIKSHIPADEVIIAMKKVGEFLPPQLKETSLGGLAVTPTGCKIKEELLSK</sequence>
<keyword evidence="7 11" id="KW-0408">Iron</keyword>
<evidence type="ECO:0000256" key="4">
    <source>
        <dbReference type="ARBA" id="ARBA00022432"/>
    </source>
</evidence>
<keyword evidence="5 11" id="KW-0004">4Fe-4S</keyword>
<evidence type="ECO:0000313" key="13">
    <source>
        <dbReference type="EMBL" id="OCL26396.1"/>
    </source>
</evidence>
<comment type="caution">
    <text evidence="13">The sequence shown here is derived from an EMBL/GenBank/DDBJ whole genome shotgun (WGS) entry which is preliminary data.</text>
</comment>
<dbReference type="GO" id="GO:0006094">
    <property type="term" value="P:gluconeogenesis"/>
    <property type="evidence" value="ECO:0007669"/>
    <property type="project" value="UniProtKB-KW"/>
</dbReference>